<evidence type="ECO:0000256" key="3">
    <source>
        <dbReference type="SAM" id="Phobius"/>
    </source>
</evidence>
<dbReference type="OrthoDB" id="182324at2"/>
<keyword evidence="3" id="KW-0472">Membrane</keyword>
<feature type="transmembrane region" description="Helical" evidence="3">
    <location>
        <begin position="30"/>
        <end position="51"/>
    </location>
</feature>
<name>A0A366H8K0_9BACT</name>
<dbReference type="RefSeq" id="WP_113961390.1">
    <property type="nucleotide sequence ID" value="NZ_QNRR01000013.1"/>
</dbReference>
<sequence>MPPEKTASYWQAATRSLARRVNFGWWLESWTGWLLGAALVGAVAILFVRWMPVVELRWVWCGIGAVLVLAAVLAWWLGRSRYETPQAARIRLEDALGLKTRLSAAEAGVGDWPTPPQEIKWPVQWRWQRPVTVLAVSGMVLLLAAWVPVAQREVDKKRIVQEPTAVKEVKEWMENLQKEEAVEEESVEEVEKKIAELLQRPAENWYEHGSLEAAGNLRDQTAEMLRELSQNLADAERAASALQAAGDALPQEAKDSLGNELGNAAQAMRTGGMKPNEQLLQQLQQMGGKGLGGMSKEQMQNLAKQLQKNAQALQDALKNSPELKLTECQGCNGSGKGKGRGKGKGKDGEGEGEDGPGRGGITRGPGTAPITLSSEETNLNSTKTEAVNSQIDMERVAPGDLLTVSDGKHEVDKNAYKGPQAGGTISNTGDGGAAVWQNSLLPSEREALKRYFK</sequence>
<evidence type="ECO:0000256" key="2">
    <source>
        <dbReference type="SAM" id="MobiDB-lite"/>
    </source>
</evidence>
<feature type="region of interest" description="Disordered" evidence="2">
    <location>
        <begin position="411"/>
        <end position="431"/>
    </location>
</feature>
<feature type="coiled-coil region" evidence="1">
    <location>
        <begin position="173"/>
        <end position="245"/>
    </location>
</feature>
<evidence type="ECO:0000313" key="5">
    <source>
        <dbReference type="Proteomes" id="UP000253426"/>
    </source>
</evidence>
<accession>A0A366H8K0</accession>
<feature type="compositionally biased region" description="Polar residues" evidence="2">
    <location>
        <begin position="370"/>
        <end position="382"/>
    </location>
</feature>
<feature type="transmembrane region" description="Helical" evidence="3">
    <location>
        <begin position="58"/>
        <end position="77"/>
    </location>
</feature>
<protein>
    <submittedName>
        <fullName evidence="4">Uncharacterized protein</fullName>
    </submittedName>
</protein>
<keyword evidence="3" id="KW-0812">Transmembrane</keyword>
<dbReference type="EMBL" id="QNRR01000013">
    <property type="protein sequence ID" value="RBP37691.1"/>
    <property type="molecule type" value="Genomic_DNA"/>
</dbReference>
<comment type="caution">
    <text evidence="4">The sequence shown here is derived from an EMBL/GenBank/DDBJ whole genome shotgun (WGS) entry which is preliminary data.</text>
</comment>
<dbReference type="AlphaFoldDB" id="A0A366H8K0"/>
<keyword evidence="5" id="KW-1185">Reference proteome</keyword>
<reference evidence="4 5" key="1">
    <citation type="submission" date="2018-06" db="EMBL/GenBank/DDBJ databases">
        <title>Genomic Encyclopedia of Type Strains, Phase IV (KMG-IV): sequencing the most valuable type-strain genomes for metagenomic binning, comparative biology and taxonomic classification.</title>
        <authorList>
            <person name="Goeker M."/>
        </authorList>
    </citation>
    <scope>NUCLEOTIDE SEQUENCE [LARGE SCALE GENOMIC DNA]</scope>
    <source>
        <strain evidence="4 5">DSM 25532</strain>
    </source>
</reference>
<evidence type="ECO:0000313" key="4">
    <source>
        <dbReference type="EMBL" id="RBP37691.1"/>
    </source>
</evidence>
<feature type="transmembrane region" description="Helical" evidence="3">
    <location>
        <begin position="131"/>
        <end position="149"/>
    </location>
</feature>
<organism evidence="4 5">
    <name type="scientific">Roseimicrobium gellanilyticum</name>
    <dbReference type="NCBI Taxonomy" id="748857"/>
    <lineage>
        <taxon>Bacteria</taxon>
        <taxon>Pseudomonadati</taxon>
        <taxon>Verrucomicrobiota</taxon>
        <taxon>Verrucomicrobiia</taxon>
        <taxon>Verrucomicrobiales</taxon>
        <taxon>Verrucomicrobiaceae</taxon>
        <taxon>Roseimicrobium</taxon>
    </lineage>
</organism>
<proteinExistence type="predicted"/>
<keyword evidence="3" id="KW-1133">Transmembrane helix</keyword>
<dbReference type="Proteomes" id="UP000253426">
    <property type="component" value="Unassembled WGS sequence"/>
</dbReference>
<keyword evidence="1" id="KW-0175">Coiled coil</keyword>
<gene>
    <name evidence="4" type="ORF">DES53_11373</name>
</gene>
<evidence type="ECO:0000256" key="1">
    <source>
        <dbReference type="SAM" id="Coils"/>
    </source>
</evidence>
<feature type="region of interest" description="Disordered" evidence="2">
    <location>
        <begin position="326"/>
        <end position="382"/>
    </location>
</feature>